<dbReference type="AlphaFoldDB" id="A0A427BAI4"/>
<keyword evidence="1" id="KW-0472">Membrane</keyword>
<name>A0A427BAI4_ENSVE</name>
<evidence type="ECO:0008006" key="4">
    <source>
        <dbReference type="Google" id="ProtNLM"/>
    </source>
</evidence>
<feature type="transmembrane region" description="Helical" evidence="1">
    <location>
        <begin position="12"/>
        <end position="34"/>
    </location>
</feature>
<evidence type="ECO:0000256" key="1">
    <source>
        <dbReference type="SAM" id="Phobius"/>
    </source>
</evidence>
<organism evidence="2 3">
    <name type="scientific">Ensete ventricosum</name>
    <name type="common">Abyssinian banana</name>
    <name type="synonym">Musa ensete</name>
    <dbReference type="NCBI Taxonomy" id="4639"/>
    <lineage>
        <taxon>Eukaryota</taxon>
        <taxon>Viridiplantae</taxon>
        <taxon>Streptophyta</taxon>
        <taxon>Embryophyta</taxon>
        <taxon>Tracheophyta</taxon>
        <taxon>Spermatophyta</taxon>
        <taxon>Magnoliopsida</taxon>
        <taxon>Liliopsida</taxon>
        <taxon>Zingiberales</taxon>
        <taxon>Musaceae</taxon>
        <taxon>Ensete</taxon>
    </lineage>
</organism>
<sequence>MACKGFWECLLKLLNVILTLAGLAMVGYGVYLLVEWNKIASGSDGDDAASPTSSDSEFLKLGRPMLVAVSLSSSFLDYLPKPWYGILHFFCFPSPKEFLFILLELPFFALVFMLALIVRAVNRPVEYDSDEDDVCIAPRSTIRQPLMNRQGAPATGVPVLGTLDHRPSRNDAKFGNCVALCYICCGSNSSLCAFCVWKYGLDTSEFTYNPSDPSRYQQATVPPAEERGHCTIL</sequence>
<proteinExistence type="predicted"/>
<evidence type="ECO:0000313" key="3">
    <source>
        <dbReference type="Proteomes" id="UP000287651"/>
    </source>
</evidence>
<protein>
    <recommendedName>
        <fullName evidence="4">Tobamovirus multiplication protein 2A</fullName>
    </recommendedName>
</protein>
<comment type="caution">
    <text evidence="2">The sequence shown here is derived from an EMBL/GenBank/DDBJ whole genome shotgun (WGS) entry which is preliminary data.</text>
</comment>
<keyword evidence="1" id="KW-1133">Transmembrane helix</keyword>
<keyword evidence="1" id="KW-0812">Transmembrane</keyword>
<dbReference type="EMBL" id="AMZH03000112">
    <property type="protein sequence ID" value="RRT85464.1"/>
    <property type="molecule type" value="Genomic_DNA"/>
</dbReference>
<accession>A0A427BAI4</accession>
<feature type="transmembrane region" description="Helical" evidence="1">
    <location>
        <begin position="98"/>
        <end position="118"/>
    </location>
</feature>
<dbReference type="Proteomes" id="UP000287651">
    <property type="component" value="Unassembled WGS sequence"/>
</dbReference>
<gene>
    <name evidence="2" type="ORF">B296_00009290</name>
</gene>
<reference evidence="2 3" key="1">
    <citation type="journal article" date="2014" name="Agronomy (Basel)">
        <title>A Draft Genome Sequence for Ensete ventricosum, the Drought-Tolerant Tree Against Hunger.</title>
        <authorList>
            <person name="Harrison J."/>
            <person name="Moore K.A."/>
            <person name="Paszkiewicz K."/>
            <person name="Jones T."/>
            <person name="Grant M."/>
            <person name="Ambacheew D."/>
            <person name="Muzemil S."/>
            <person name="Studholme D.J."/>
        </authorList>
    </citation>
    <scope>NUCLEOTIDE SEQUENCE [LARGE SCALE GENOMIC DNA]</scope>
</reference>
<evidence type="ECO:0000313" key="2">
    <source>
        <dbReference type="EMBL" id="RRT85464.1"/>
    </source>
</evidence>